<dbReference type="InterPro" id="IPR056884">
    <property type="entry name" value="NPHP3-like_N"/>
</dbReference>
<feature type="domain" description="Nephrocystin 3-like N-terminal" evidence="5">
    <location>
        <begin position="256"/>
        <end position="424"/>
    </location>
</feature>
<evidence type="ECO:0008006" key="8">
    <source>
        <dbReference type="Google" id="ProtNLM"/>
    </source>
</evidence>
<feature type="domain" description="GPI inositol-deacylase winged helix" evidence="3">
    <location>
        <begin position="535"/>
        <end position="628"/>
    </location>
</feature>
<dbReference type="OrthoDB" id="195446at2759"/>
<protein>
    <recommendedName>
        <fullName evidence="8">NACHT domain-containing protein</fullName>
    </recommendedName>
</protein>
<feature type="region of interest" description="Disordered" evidence="2">
    <location>
        <begin position="1"/>
        <end position="23"/>
    </location>
</feature>
<dbReference type="PANTHER" id="PTHR10039">
    <property type="entry name" value="AMELOGENIN"/>
    <property type="match status" value="1"/>
</dbReference>
<dbReference type="Pfam" id="PF22939">
    <property type="entry name" value="WHD_GPIID"/>
    <property type="match status" value="1"/>
</dbReference>
<evidence type="ECO:0000313" key="6">
    <source>
        <dbReference type="EMBL" id="KAA8898267.1"/>
    </source>
</evidence>
<accession>A0A5J5EP54</accession>
<gene>
    <name evidence="6" type="ORF">FN846DRAFT_991730</name>
</gene>
<reference evidence="6 7" key="1">
    <citation type="submission" date="2019-09" db="EMBL/GenBank/DDBJ databases">
        <title>Draft genome of the ectomycorrhizal ascomycete Sphaerosporella brunnea.</title>
        <authorList>
            <consortium name="DOE Joint Genome Institute"/>
            <person name="Benucci G.M."/>
            <person name="Marozzi G."/>
            <person name="Antonielli L."/>
            <person name="Sanchez S."/>
            <person name="Marco P."/>
            <person name="Wang X."/>
            <person name="Falini L.B."/>
            <person name="Barry K."/>
            <person name="Haridas S."/>
            <person name="Lipzen A."/>
            <person name="Labutti K."/>
            <person name="Grigoriev I.V."/>
            <person name="Murat C."/>
            <person name="Martin F."/>
            <person name="Albertini E."/>
            <person name="Donnini D."/>
            <person name="Bonito G."/>
        </authorList>
    </citation>
    <scope>NUCLEOTIDE SEQUENCE [LARGE SCALE GENOMIC DNA]</scope>
    <source>
        <strain evidence="6 7">Sb_GMNB300</strain>
    </source>
</reference>
<dbReference type="Pfam" id="PF24883">
    <property type="entry name" value="NPHP3_N"/>
    <property type="match status" value="1"/>
</dbReference>
<dbReference type="InParanoid" id="A0A5J5EP54"/>
<dbReference type="InterPro" id="IPR056125">
    <property type="entry name" value="DUF7708"/>
</dbReference>
<organism evidence="6 7">
    <name type="scientific">Sphaerosporella brunnea</name>
    <dbReference type="NCBI Taxonomy" id="1250544"/>
    <lineage>
        <taxon>Eukaryota</taxon>
        <taxon>Fungi</taxon>
        <taxon>Dikarya</taxon>
        <taxon>Ascomycota</taxon>
        <taxon>Pezizomycotina</taxon>
        <taxon>Pezizomycetes</taxon>
        <taxon>Pezizales</taxon>
        <taxon>Pyronemataceae</taxon>
        <taxon>Sphaerosporella</taxon>
    </lineage>
</organism>
<sequence>MATTAVGIPELPPIHGSSSTANKSWKQASERFNKFISKENLAAEIEQSMSPQDLIKTNSDRLLKFSAVIDGLAAGGPGGGVVWGSIRCALSLVKSHAEQYEKLLEALVFIAESLPGVDMYANTFLDSARVQECILDFYESIMRFWQRAIKFYRRRRLWNFFRSSWKDYSELETQMRKHLQRLEKAGHEQHMFEAKLSRINQEKLQEDLHSWQNSEKYKAIVQWLAPLNHEVNYYVRDLEAADTLRYRDNNGPNPYETCQWILPTAEFQAWDNATAPSLDAFMWVYAIPGAGKTVLSSFVISSLSNRMKKPEELLVYFFFKNTDDEKNTALVAVQSLLYQCFISSEGQLRIQLEAELIARVNTSGTNKAKDFQLLWDLFYGHIRRSGSITIVLDALDECRGAENLIKCLRELCQTTTAKVILTSRREKHLVEVMDGCSAIEVRPEDIQEDVKAFVAFKIDRNPKLYRLPQLREQIINTLVQGSRGMFLWVNLMIKELKSKPSVLAIEKALSDLPYGLNAVYAQILHRLEDSLEPSLKELCQIILGFVVTAVRPLTTEEMKELLTMHYAPRDAMPADFEVLYSEKDIQLACGSLVTIRDKTFRVLHLSTKEFLGKNPEILHLQGKAADFLVDSSRTHSLMTTLCVFYLHWKCTTNAFDDIRKSHEEPAPSITMRNQKFLPPDELRKKFPLVEYAALQFPSHFIDGEAHARECCRSISAWLSPALLFLWAEICFVLNPDASWRVRVNLDVIADNLVDIEESAAQRVSSWMKVMLLLLNQYGHVLEKWPSAIDSIDPMSLFADSVGLEEYIRSRNSNHYDEHKVLDGVAAPQCKDDPSKFRLDPGSHYPDYHIFLRFDEKRSCLFFMTKAVDGAVLHCQDWATGRTLVPQRLTLPTGDECDFTVEEVAMSENGRYVAIAAGRNTKCVGRHPWDYYFYFQEIVGVWEVVSHLDFTNRSRMEMWTFKIGSWRVPLTRAPRYPENFTRMSPPYSLQSSAIAFSDYGWFVTPRCRVHLASGLVEVDIFPESHEDGDVMELETVYALSGDGKKLLKWITPDDRDNDNFGACQVLSARSDALPSTVFVSINHEAQVLGLSYTGRFAIFFEYQFSPPYEYRTYIYDTVGGTKSLLLVSQQKLELCRFTADDETLALIKGCDLYGRDELDVWTELSSGTPRLIGRLMLPGPTGWFDFDSKNSSIYIVSAECTLEVLGLNTLSIVEPGIEDDALAIEAQGPAQISSQMSCDGRLLAVMGFSREKKNWWDYLS</sequence>
<evidence type="ECO:0000259" key="4">
    <source>
        <dbReference type="Pfam" id="PF24809"/>
    </source>
</evidence>
<dbReference type="InterPro" id="IPR054471">
    <property type="entry name" value="GPIID_WHD"/>
</dbReference>
<dbReference type="Pfam" id="PF24809">
    <property type="entry name" value="DUF7708"/>
    <property type="match status" value="1"/>
</dbReference>
<dbReference type="InterPro" id="IPR027417">
    <property type="entry name" value="P-loop_NTPase"/>
</dbReference>
<proteinExistence type="predicted"/>
<evidence type="ECO:0000259" key="5">
    <source>
        <dbReference type="Pfam" id="PF24883"/>
    </source>
</evidence>
<comment type="caution">
    <text evidence="6">The sequence shown here is derived from an EMBL/GenBank/DDBJ whole genome shotgun (WGS) entry which is preliminary data.</text>
</comment>
<dbReference type="SUPFAM" id="SSF52540">
    <property type="entry name" value="P-loop containing nucleoside triphosphate hydrolases"/>
    <property type="match status" value="1"/>
</dbReference>
<evidence type="ECO:0000256" key="2">
    <source>
        <dbReference type="SAM" id="MobiDB-lite"/>
    </source>
</evidence>
<dbReference type="Proteomes" id="UP000326924">
    <property type="component" value="Unassembled WGS sequence"/>
</dbReference>
<dbReference type="Gene3D" id="3.40.50.300">
    <property type="entry name" value="P-loop containing nucleotide triphosphate hydrolases"/>
    <property type="match status" value="1"/>
</dbReference>
<name>A0A5J5EP54_9PEZI</name>
<evidence type="ECO:0000256" key="1">
    <source>
        <dbReference type="ARBA" id="ARBA00022737"/>
    </source>
</evidence>
<dbReference type="EMBL" id="VXIS01000188">
    <property type="protein sequence ID" value="KAA8898267.1"/>
    <property type="molecule type" value="Genomic_DNA"/>
</dbReference>
<dbReference type="AlphaFoldDB" id="A0A5J5EP54"/>
<keyword evidence="1" id="KW-0677">Repeat</keyword>
<evidence type="ECO:0000259" key="3">
    <source>
        <dbReference type="Pfam" id="PF22939"/>
    </source>
</evidence>
<keyword evidence="7" id="KW-1185">Reference proteome</keyword>
<evidence type="ECO:0000313" key="7">
    <source>
        <dbReference type="Proteomes" id="UP000326924"/>
    </source>
</evidence>
<feature type="domain" description="DUF7708" evidence="4">
    <location>
        <begin position="55"/>
        <end position="186"/>
    </location>
</feature>